<keyword evidence="3" id="KW-1185">Reference proteome</keyword>
<comment type="caution">
    <text evidence="2">The sequence shown here is derived from an EMBL/GenBank/DDBJ whole genome shotgun (WGS) entry which is preliminary data.</text>
</comment>
<evidence type="ECO:0000256" key="1">
    <source>
        <dbReference type="SAM" id="MobiDB-lite"/>
    </source>
</evidence>
<evidence type="ECO:0000313" key="2">
    <source>
        <dbReference type="EMBL" id="KAK6765004.1"/>
    </source>
</evidence>
<organism evidence="2 3">
    <name type="scientific">Necator americanus</name>
    <name type="common">Human hookworm</name>
    <dbReference type="NCBI Taxonomy" id="51031"/>
    <lineage>
        <taxon>Eukaryota</taxon>
        <taxon>Metazoa</taxon>
        <taxon>Ecdysozoa</taxon>
        <taxon>Nematoda</taxon>
        <taxon>Chromadorea</taxon>
        <taxon>Rhabditida</taxon>
        <taxon>Rhabditina</taxon>
        <taxon>Rhabditomorpha</taxon>
        <taxon>Strongyloidea</taxon>
        <taxon>Ancylostomatidae</taxon>
        <taxon>Bunostominae</taxon>
        <taxon>Necator</taxon>
    </lineage>
</organism>
<accession>A0ABR1EQV1</accession>
<protein>
    <submittedName>
        <fullName evidence="2">Uncharacterized protein</fullName>
    </submittedName>
</protein>
<evidence type="ECO:0000313" key="3">
    <source>
        <dbReference type="Proteomes" id="UP001303046"/>
    </source>
</evidence>
<proteinExistence type="predicted"/>
<feature type="region of interest" description="Disordered" evidence="1">
    <location>
        <begin position="44"/>
        <end position="69"/>
    </location>
</feature>
<feature type="region of interest" description="Disordered" evidence="1">
    <location>
        <begin position="201"/>
        <end position="240"/>
    </location>
</feature>
<feature type="compositionally biased region" description="Low complexity" evidence="1">
    <location>
        <begin position="153"/>
        <end position="167"/>
    </location>
</feature>
<gene>
    <name evidence="2" type="primary">Necator_chrX.g25246</name>
    <name evidence="2" type="ORF">RB195_025080</name>
</gene>
<feature type="compositionally biased region" description="Basic and acidic residues" evidence="1">
    <location>
        <begin position="229"/>
        <end position="240"/>
    </location>
</feature>
<reference evidence="2 3" key="1">
    <citation type="submission" date="2023-08" db="EMBL/GenBank/DDBJ databases">
        <title>A Necator americanus chromosomal reference genome.</title>
        <authorList>
            <person name="Ilik V."/>
            <person name="Petrzelkova K.J."/>
            <person name="Pardy F."/>
            <person name="Fuh T."/>
            <person name="Niatou-Singa F.S."/>
            <person name="Gouil Q."/>
            <person name="Baker L."/>
            <person name="Ritchie M.E."/>
            <person name="Jex A.R."/>
            <person name="Gazzola D."/>
            <person name="Li H."/>
            <person name="Toshio Fujiwara R."/>
            <person name="Zhan B."/>
            <person name="Aroian R.V."/>
            <person name="Pafco B."/>
            <person name="Schwarz E.M."/>
        </authorList>
    </citation>
    <scope>NUCLEOTIDE SEQUENCE [LARGE SCALE GENOMIC DNA]</scope>
    <source>
        <strain evidence="2 3">Aroian</strain>
        <tissue evidence="2">Whole animal</tissue>
    </source>
</reference>
<feature type="region of interest" description="Disordered" evidence="1">
    <location>
        <begin position="147"/>
        <end position="171"/>
    </location>
</feature>
<name>A0ABR1EQV1_NECAM</name>
<sequence length="240" mass="26510">MGYGGLSGIENPVAEHPNPLYFSASQQNEEICWVGIMSRTAARVSSSSQENEDCVAPQARQPSRRSDAVDDTEKILFSLPYISGDHEQSGTELSAKTRISERRDGVEIPPANLKCHLIMQESTMASAISHYSEDPFFGNKDLLTPQSARKKSIANSVSSNPSSGRGSDPCEKRVTFQEKNSGTKGRLIEGVKFLYERSSPIEEWSSDSRDSPLLEMSRYDNVPPCGPLTREHKDRLVSDP</sequence>
<dbReference type="EMBL" id="JAVFWL010000006">
    <property type="protein sequence ID" value="KAK6765004.1"/>
    <property type="molecule type" value="Genomic_DNA"/>
</dbReference>
<dbReference type="Proteomes" id="UP001303046">
    <property type="component" value="Unassembled WGS sequence"/>
</dbReference>